<accession>A0ABM7TA42</accession>
<evidence type="ECO:0000259" key="1">
    <source>
        <dbReference type="Pfam" id="PF01869"/>
    </source>
</evidence>
<dbReference type="RefSeq" id="WP_224035048.1">
    <property type="nucleotide sequence ID" value="NZ_AP024849.1"/>
</dbReference>
<organism evidence="2 3">
    <name type="scientific">Clostridium gelidum</name>
    <dbReference type="NCBI Taxonomy" id="704125"/>
    <lineage>
        <taxon>Bacteria</taxon>
        <taxon>Bacillati</taxon>
        <taxon>Bacillota</taxon>
        <taxon>Clostridia</taxon>
        <taxon>Eubacteriales</taxon>
        <taxon>Clostridiaceae</taxon>
        <taxon>Clostridium</taxon>
    </lineage>
</organism>
<sequence length="304" mass="32856">MKYVIGVDGGGTKTEAIAYTEDGKQISSGYSGCGNIVVNEEKGLKNIEISILQCLENLNVNNCIHIYAGLAGAEVGNNKEIIENYLKSRFPTSITVLNDADLAFNAVLKGEDGILTISGTGSISFGVLSNKHARAGGWGNILGDEGSGYNIALQALKKIVSEKDDGLESSALSKEILKTINAATIFDMVKFVYNSNKADIAAIVPIIVKAAQNNDEYAINILKEASKDLVKITVKVYKLLGFSFKVKIAIKGSILTKIPMMKEFYIRYLSDEISDFEIIDEYGSPTKGGYYLACKNQNFKSVSA</sequence>
<feature type="domain" description="ATPase BadF/BadG/BcrA/BcrD type" evidence="1">
    <location>
        <begin position="5"/>
        <end position="264"/>
    </location>
</feature>
<dbReference type="Proteomes" id="UP000824633">
    <property type="component" value="Chromosome"/>
</dbReference>
<evidence type="ECO:0000313" key="3">
    <source>
        <dbReference type="Proteomes" id="UP000824633"/>
    </source>
</evidence>
<dbReference type="Pfam" id="PF01869">
    <property type="entry name" value="BcrAD_BadFG"/>
    <property type="match status" value="1"/>
</dbReference>
<proteinExistence type="predicted"/>
<dbReference type="PANTHER" id="PTHR43190:SF3">
    <property type="entry name" value="N-ACETYL-D-GLUCOSAMINE KINASE"/>
    <property type="match status" value="1"/>
</dbReference>
<name>A0ABM7TA42_9CLOT</name>
<protein>
    <submittedName>
        <fullName evidence="2">ATPase</fullName>
    </submittedName>
</protein>
<reference evidence="3" key="1">
    <citation type="submission" date="2021-07" db="EMBL/GenBank/DDBJ databases">
        <title>Complete genome sequencing of a Clostridium isolate.</title>
        <authorList>
            <person name="Ueki A."/>
            <person name="Tonouchi A."/>
        </authorList>
    </citation>
    <scope>NUCLEOTIDE SEQUENCE [LARGE SCALE GENOMIC DNA]</scope>
    <source>
        <strain evidence="3">C5S11</strain>
    </source>
</reference>
<dbReference type="PANTHER" id="PTHR43190">
    <property type="entry name" value="N-ACETYL-D-GLUCOSAMINE KINASE"/>
    <property type="match status" value="1"/>
</dbReference>
<dbReference type="SUPFAM" id="SSF53067">
    <property type="entry name" value="Actin-like ATPase domain"/>
    <property type="match status" value="2"/>
</dbReference>
<dbReference type="InterPro" id="IPR043129">
    <property type="entry name" value="ATPase_NBD"/>
</dbReference>
<evidence type="ECO:0000313" key="2">
    <source>
        <dbReference type="EMBL" id="BCZ48811.1"/>
    </source>
</evidence>
<dbReference type="InterPro" id="IPR002731">
    <property type="entry name" value="ATPase_BadF"/>
</dbReference>
<dbReference type="EMBL" id="AP024849">
    <property type="protein sequence ID" value="BCZ48811.1"/>
    <property type="molecule type" value="Genomic_DNA"/>
</dbReference>
<dbReference type="InterPro" id="IPR052519">
    <property type="entry name" value="Euk-type_GlcNAc_Kinase"/>
</dbReference>
<dbReference type="Gene3D" id="3.30.420.40">
    <property type="match status" value="2"/>
</dbReference>
<dbReference type="CDD" id="cd24007">
    <property type="entry name" value="ASKHA_NBD_eukNAGK-like"/>
    <property type="match status" value="1"/>
</dbReference>
<keyword evidence="3" id="KW-1185">Reference proteome</keyword>
<gene>
    <name evidence="2" type="ORF">psyc5s11_48780</name>
</gene>